<dbReference type="GO" id="GO:0005840">
    <property type="term" value="C:ribosome"/>
    <property type="evidence" value="ECO:0007669"/>
    <property type="project" value="UniProtKB-KW"/>
</dbReference>
<evidence type="ECO:0000256" key="8">
    <source>
        <dbReference type="HAMAP-Rule" id="MF_00360"/>
    </source>
</evidence>
<evidence type="ECO:0000256" key="3">
    <source>
        <dbReference type="ARBA" id="ARBA00022884"/>
    </source>
</evidence>
<dbReference type="InterPro" id="IPR020814">
    <property type="entry name" value="Ribosomal_S6_plastid/chlpt"/>
</dbReference>
<dbReference type="GO" id="GO:0005737">
    <property type="term" value="C:cytoplasm"/>
    <property type="evidence" value="ECO:0007669"/>
    <property type="project" value="UniProtKB-ARBA"/>
</dbReference>
<dbReference type="PANTHER" id="PTHR21011">
    <property type="entry name" value="MITOCHONDRIAL 28S RIBOSOMAL PROTEIN S6"/>
    <property type="match status" value="1"/>
</dbReference>
<dbReference type="GO" id="GO:0003735">
    <property type="term" value="F:structural constituent of ribosome"/>
    <property type="evidence" value="ECO:0007669"/>
    <property type="project" value="InterPro"/>
</dbReference>
<dbReference type="PANTHER" id="PTHR21011:SF1">
    <property type="entry name" value="SMALL RIBOSOMAL SUBUNIT PROTEIN BS6M"/>
    <property type="match status" value="1"/>
</dbReference>
<feature type="region of interest" description="Disordered" evidence="9">
    <location>
        <begin position="99"/>
        <end position="125"/>
    </location>
</feature>
<name>A0A8J7U638_9BACT</name>
<dbReference type="CDD" id="cd00473">
    <property type="entry name" value="bS6"/>
    <property type="match status" value="1"/>
</dbReference>
<dbReference type="PROSITE" id="PS01048">
    <property type="entry name" value="RIBOSOMAL_S6"/>
    <property type="match status" value="1"/>
</dbReference>
<keyword evidence="11" id="KW-1185">Reference proteome</keyword>
<dbReference type="InterPro" id="IPR035980">
    <property type="entry name" value="Ribosomal_bS6_sf"/>
</dbReference>
<evidence type="ECO:0000256" key="7">
    <source>
        <dbReference type="ARBA" id="ARBA00035294"/>
    </source>
</evidence>
<accession>A0A8J7U638</accession>
<evidence type="ECO:0000313" key="10">
    <source>
        <dbReference type="EMBL" id="MBO1319941.1"/>
    </source>
</evidence>
<dbReference type="Gene3D" id="3.30.70.60">
    <property type="match status" value="1"/>
</dbReference>
<dbReference type="InterPro" id="IPR020815">
    <property type="entry name" value="Ribosomal_bS6_CS"/>
</dbReference>
<dbReference type="Pfam" id="PF01250">
    <property type="entry name" value="Ribosomal_S6"/>
    <property type="match status" value="1"/>
</dbReference>
<comment type="function">
    <text evidence="6 8">Binds together with bS18 to 16S ribosomal RNA.</text>
</comment>
<evidence type="ECO:0000256" key="9">
    <source>
        <dbReference type="SAM" id="MobiDB-lite"/>
    </source>
</evidence>
<dbReference type="GO" id="GO:0006412">
    <property type="term" value="P:translation"/>
    <property type="evidence" value="ECO:0007669"/>
    <property type="project" value="UniProtKB-UniRule"/>
</dbReference>
<dbReference type="Proteomes" id="UP000664417">
    <property type="component" value="Unassembled WGS sequence"/>
</dbReference>
<evidence type="ECO:0000256" key="1">
    <source>
        <dbReference type="ARBA" id="ARBA00009512"/>
    </source>
</evidence>
<protein>
    <recommendedName>
        <fullName evidence="7 8">Small ribosomal subunit protein bS6</fullName>
    </recommendedName>
</protein>
<dbReference type="GO" id="GO:1990904">
    <property type="term" value="C:ribonucleoprotein complex"/>
    <property type="evidence" value="ECO:0007669"/>
    <property type="project" value="UniProtKB-KW"/>
</dbReference>
<evidence type="ECO:0000256" key="6">
    <source>
        <dbReference type="ARBA" id="ARBA00035104"/>
    </source>
</evidence>
<dbReference type="NCBIfam" id="TIGR00166">
    <property type="entry name" value="S6"/>
    <property type="match status" value="1"/>
</dbReference>
<evidence type="ECO:0000256" key="2">
    <source>
        <dbReference type="ARBA" id="ARBA00022730"/>
    </source>
</evidence>
<dbReference type="RefSeq" id="WP_207859896.1">
    <property type="nucleotide sequence ID" value="NZ_JAFREP010000015.1"/>
</dbReference>
<proteinExistence type="inferred from homology"/>
<sequence length="125" mass="14544">MNTYESVFISAPTVAPEAHEKLVSHFEELIANNGGTVLNTVRWGRRQLAYEIKRFRDGIYTIYEMEAPGDVIKELERQYRLNESIIKFLTVKTDRKKKLIQKGTAKRQAKQEARQKRKARKSSDS</sequence>
<dbReference type="SUPFAM" id="SSF54995">
    <property type="entry name" value="Ribosomal protein S6"/>
    <property type="match status" value="1"/>
</dbReference>
<dbReference type="AlphaFoldDB" id="A0A8J7U638"/>
<dbReference type="EMBL" id="JAFREP010000015">
    <property type="protein sequence ID" value="MBO1319941.1"/>
    <property type="molecule type" value="Genomic_DNA"/>
</dbReference>
<comment type="caution">
    <text evidence="10">The sequence shown here is derived from an EMBL/GenBank/DDBJ whole genome shotgun (WGS) entry which is preliminary data.</text>
</comment>
<evidence type="ECO:0000256" key="5">
    <source>
        <dbReference type="ARBA" id="ARBA00023274"/>
    </source>
</evidence>
<dbReference type="InterPro" id="IPR000529">
    <property type="entry name" value="Ribosomal_bS6"/>
</dbReference>
<gene>
    <name evidence="8 10" type="primary">rpsF</name>
    <name evidence="10" type="ORF">J3U88_15800</name>
</gene>
<evidence type="ECO:0000313" key="11">
    <source>
        <dbReference type="Proteomes" id="UP000664417"/>
    </source>
</evidence>
<dbReference type="HAMAP" id="MF_00360">
    <property type="entry name" value="Ribosomal_bS6"/>
    <property type="match status" value="1"/>
</dbReference>
<keyword evidence="4 8" id="KW-0689">Ribosomal protein</keyword>
<dbReference type="GO" id="GO:0070181">
    <property type="term" value="F:small ribosomal subunit rRNA binding"/>
    <property type="evidence" value="ECO:0007669"/>
    <property type="project" value="TreeGrafter"/>
</dbReference>
<keyword evidence="3 8" id="KW-0694">RNA-binding</keyword>
<feature type="compositionally biased region" description="Basic residues" evidence="9">
    <location>
        <begin position="99"/>
        <end position="108"/>
    </location>
</feature>
<reference evidence="10" key="1">
    <citation type="submission" date="2021-03" db="EMBL/GenBank/DDBJ databases">
        <authorList>
            <person name="Wang G."/>
        </authorList>
    </citation>
    <scope>NUCLEOTIDE SEQUENCE</scope>
    <source>
        <strain evidence="10">KCTC 12899</strain>
    </source>
</reference>
<keyword evidence="5 8" id="KW-0687">Ribonucleoprotein</keyword>
<organism evidence="10 11">
    <name type="scientific">Acanthopleuribacter pedis</name>
    <dbReference type="NCBI Taxonomy" id="442870"/>
    <lineage>
        <taxon>Bacteria</taxon>
        <taxon>Pseudomonadati</taxon>
        <taxon>Acidobacteriota</taxon>
        <taxon>Holophagae</taxon>
        <taxon>Acanthopleuribacterales</taxon>
        <taxon>Acanthopleuribacteraceae</taxon>
        <taxon>Acanthopleuribacter</taxon>
    </lineage>
</organism>
<feature type="compositionally biased region" description="Basic residues" evidence="9">
    <location>
        <begin position="115"/>
        <end position="125"/>
    </location>
</feature>
<comment type="similarity">
    <text evidence="1 8">Belongs to the bacterial ribosomal protein bS6 family.</text>
</comment>
<evidence type="ECO:0000256" key="4">
    <source>
        <dbReference type="ARBA" id="ARBA00022980"/>
    </source>
</evidence>
<keyword evidence="2 8" id="KW-0699">rRNA-binding</keyword>
<dbReference type="InterPro" id="IPR014717">
    <property type="entry name" value="Transl_elong_EF1B/ribsomal_bS6"/>
</dbReference>